<feature type="region of interest" description="Disordered" evidence="1">
    <location>
        <begin position="129"/>
        <end position="200"/>
    </location>
</feature>
<dbReference type="Proteomes" id="UP000198211">
    <property type="component" value="Unassembled WGS sequence"/>
</dbReference>
<keyword evidence="3" id="KW-1185">Reference proteome</keyword>
<organism evidence="2 3">
    <name type="scientific">Phytophthora megakarya</name>
    <dbReference type="NCBI Taxonomy" id="4795"/>
    <lineage>
        <taxon>Eukaryota</taxon>
        <taxon>Sar</taxon>
        <taxon>Stramenopiles</taxon>
        <taxon>Oomycota</taxon>
        <taxon>Peronosporomycetes</taxon>
        <taxon>Peronosporales</taxon>
        <taxon>Peronosporaceae</taxon>
        <taxon>Phytophthora</taxon>
    </lineage>
</organism>
<evidence type="ECO:0000256" key="1">
    <source>
        <dbReference type="SAM" id="MobiDB-lite"/>
    </source>
</evidence>
<sequence>MRSWDDSARVVRLCMRLPSALKDWCTELPNENRSNWKALAHVFKKEWFRSVGSKAEQYYGMEMRDQETPRIAGIRFEKPVSEREAHIRRFIRALSDKHTKTTVQGQAFEKMVELERTLKRIEVLRQEETQTMQQKKNPAQNLQFGRFKPPQRRAEGKTSITNSAEVEAESDQYSQPKHDPGYETEEETEEEIKAPPMEFS</sequence>
<gene>
    <name evidence="2" type="ORF">PHMEG_00010821</name>
</gene>
<name>A0A225WD13_9STRA</name>
<accession>A0A225WD13</accession>
<protein>
    <submittedName>
        <fullName evidence="2">Uncharacterized protein</fullName>
    </submittedName>
</protein>
<dbReference type="OrthoDB" id="127902at2759"/>
<dbReference type="EMBL" id="NBNE01001108">
    <property type="protein sequence ID" value="OWZ15515.1"/>
    <property type="molecule type" value="Genomic_DNA"/>
</dbReference>
<comment type="caution">
    <text evidence="2">The sequence shown here is derived from an EMBL/GenBank/DDBJ whole genome shotgun (WGS) entry which is preliminary data.</text>
</comment>
<feature type="compositionally biased region" description="Polar residues" evidence="1">
    <location>
        <begin position="129"/>
        <end position="143"/>
    </location>
</feature>
<reference evidence="3" key="1">
    <citation type="submission" date="2017-03" db="EMBL/GenBank/DDBJ databases">
        <title>Phytopthora megakarya and P. palmivora, two closely related causual agents of cacao black pod achieved similar genome size and gene model numbers by different mechanisms.</title>
        <authorList>
            <person name="Ali S."/>
            <person name="Shao J."/>
            <person name="Larry D.J."/>
            <person name="Kronmiller B."/>
            <person name="Shen D."/>
            <person name="Strem M.D."/>
            <person name="Melnick R.L."/>
            <person name="Guiltinan M.J."/>
            <person name="Tyler B.M."/>
            <person name="Meinhardt L.W."/>
            <person name="Bailey B.A."/>
        </authorList>
    </citation>
    <scope>NUCLEOTIDE SEQUENCE [LARGE SCALE GENOMIC DNA]</scope>
    <source>
        <strain evidence="3">zdho120</strain>
    </source>
</reference>
<evidence type="ECO:0000313" key="3">
    <source>
        <dbReference type="Proteomes" id="UP000198211"/>
    </source>
</evidence>
<proteinExistence type="predicted"/>
<evidence type="ECO:0000313" key="2">
    <source>
        <dbReference type="EMBL" id="OWZ15515.1"/>
    </source>
</evidence>
<dbReference type="AlphaFoldDB" id="A0A225WD13"/>